<dbReference type="PANTHER" id="PTHR33741">
    <property type="entry name" value="TRANSMEMBRANE PROTEIN DDB_G0269096-RELATED"/>
    <property type="match status" value="1"/>
</dbReference>
<proteinExistence type="predicted"/>
<dbReference type="AlphaFoldDB" id="A0A1G8QLD5"/>
<dbReference type="RefSeq" id="WP_072738793.1">
    <property type="nucleotide sequence ID" value="NZ_CP048813.1"/>
</dbReference>
<dbReference type="Pfam" id="PF04982">
    <property type="entry name" value="TM_HPP"/>
    <property type="match status" value="1"/>
</dbReference>
<dbReference type="OrthoDB" id="9811720at2"/>
<protein>
    <submittedName>
        <fullName evidence="2">HPP family protein</fullName>
    </submittedName>
</protein>
<dbReference type="EMBL" id="FNDN01000015">
    <property type="protein sequence ID" value="SDJ05476.1"/>
    <property type="molecule type" value="Genomic_DNA"/>
</dbReference>
<keyword evidence="3" id="KW-1185">Reference proteome</keyword>
<sequence>MGATATESRKTRGTARFTARLSSSAPPRLSWGTIAIATAASAAALFVLAALTELTAEPFLIPPLAASMALVVGAPRLPLSQPRNVIGGQAVSAAVGVSIGAWLGDSLWFGALAGALALGAMLVCRVPHSPAAATGMIGVTTSVAAWQFVLVVSAAAIVLVAVGVIGNKLNGAKYPVYLW</sequence>
<organism evidence="2 3">
    <name type="scientific">Rhodococcus triatomae</name>
    <dbReference type="NCBI Taxonomy" id="300028"/>
    <lineage>
        <taxon>Bacteria</taxon>
        <taxon>Bacillati</taxon>
        <taxon>Actinomycetota</taxon>
        <taxon>Actinomycetes</taxon>
        <taxon>Mycobacteriales</taxon>
        <taxon>Nocardiaceae</taxon>
        <taxon>Rhodococcus</taxon>
    </lineage>
</organism>
<dbReference type="Proteomes" id="UP000183263">
    <property type="component" value="Unassembled WGS sequence"/>
</dbReference>
<dbReference type="PANTHER" id="PTHR33741:SF5">
    <property type="entry name" value="TRANSMEMBRANE PROTEIN DDB_G0269096-RELATED"/>
    <property type="match status" value="1"/>
</dbReference>
<name>A0A1G8QLD5_9NOCA</name>
<evidence type="ECO:0000313" key="2">
    <source>
        <dbReference type="EMBL" id="SDJ05476.1"/>
    </source>
</evidence>
<accession>A0A1G8QLD5</accession>
<evidence type="ECO:0000259" key="1">
    <source>
        <dbReference type="Pfam" id="PF04982"/>
    </source>
</evidence>
<gene>
    <name evidence="2" type="ORF">SAMN05444695_11572</name>
</gene>
<reference evidence="2 3" key="1">
    <citation type="submission" date="2016-10" db="EMBL/GenBank/DDBJ databases">
        <authorList>
            <person name="de Groot N.N."/>
        </authorList>
    </citation>
    <scope>NUCLEOTIDE SEQUENCE [LARGE SCALE GENOMIC DNA]</scope>
    <source>
        <strain evidence="2 3">DSM 44892</strain>
    </source>
</reference>
<dbReference type="InterPro" id="IPR007065">
    <property type="entry name" value="HPP"/>
</dbReference>
<evidence type="ECO:0000313" key="3">
    <source>
        <dbReference type="Proteomes" id="UP000183263"/>
    </source>
</evidence>
<feature type="domain" description="HPP transmembrane region" evidence="1">
    <location>
        <begin position="27"/>
        <end position="175"/>
    </location>
</feature>
<dbReference type="InterPro" id="IPR058581">
    <property type="entry name" value="TM_HPP"/>
</dbReference>